<dbReference type="OrthoDB" id="3826775at2"/>
<evidence type="ECO:0000313" key="5">
    <source>
        <dbReference type="Proteomes" id="UP000279275"/>
    </source>
</evidence>
<protein>
    <recommendedName>
        <fullName evidence="6">Lipoprotein LpqN</fullName>
    </recommendedName>
</protein>
<evidence type="ECO:0000256" key="3">
    <source>
        <dbReference type="SAM" id="SignalP"/>
    </source>
</evidence>
<sequence length="242" mass="24913">MQYAQKMPAVVAAAAAVTALAVSGCSSNSNTKDHAASVSSVAAHASPSSAASGPNKLAPPSMPDSSGPNYTIADYIRDQHITEIPVHNGDAGVPSVRLPMPAGWQDAGPDTPDYATDAITYTGPEAQNSNYTPNIVLLMSQLQGQVDPQQIIGNAGGEMKNLPGFSEIGQGAVTQVSGYPAYRIAGTYDLEGLPAVTAQETIVIPGAGGLYVMQLNATGNENQADVLQAAIHTIDDQIRITP</sequence>
<reference evidence="4 5" key="1">
    <citation type="submission" date="2018-10" db="EMBL/GenBank/DDBJ databases">
        <title>Isolation from cow dung.</title>
        <authorList>
            <person name="Ling L."/>
        </authorList>
    </citation>
    <scope>NUCLEOTIDE SEQUENCE [LARGE SCALE GENOMIC DNA]</scope>
    <source>
        <strain evidence="4 5">NEAU-LL90</strain>
    </source>
</reference>
<dbReference type="Proteomes" id="UP000279275">
    <property type="component" value="Unassembled WGS sequence"/>
</dbReference>
<feature type="chain" id="PRO_5039650477" description="Lipoprotein LpqN" evidence="3">
    <location>
        <begin position="22"/>
        <end position="242"/>
    </location>
</feature>
<accession>A0A3M2LDF1</accession>
<dbReference type="Pfam" id="PF10738">
    <property type="entry name" value="Lpp-LpqN"/>
    <property type="match status" value="1"/>
</dbReference>
<organism evidence="4 5">
    <name type="scientific">Nocardia stercoris</name>
    <dbReference type="NCBI Taxonomy" id="2483361"/>
    <lineage>
        <taxon>Bacteria</taxon>
        <taxon>Bacillati</taxon>
        <taxon>Actinomycetota</taxon>
        <taxon>Actinomycetes</taxon>
        <taxon>Mycobacteriales</taxon>
        <taxon>Nocardiaceae</taxon>
        <taxon>Nocardia</taxon>
    </lineage>
</organism>
<evidence type="ECO:0008006" key="6">
    <source>
        <dbReference type="Google" id="ProtNLM"/>
    </source>
</evidence>
<keyword evidence="1 3" id="KW-0732">Signal</keyword>
<keyword evidence="5" id="KW-1185">Reference proteome</keyword>
<dbReference type="Gene3D" id="3.40.1000.10">
    <property type="entry name" value="Mog1/PsbP, alpha/beta/alpha sandwich"/>
    <property type="match status" value="1"/>
</dbReference>
<gene>
    <name evidence="4" type="ORF">EBN03_04780</name>
</gene>
<proteinExistence type="predicted"/>
<dbReference type="AlphaFoldDB" id="A0A3M2LDF1"/>
<evidence type="ECO:0000256" key="2">
    <source>
        <dbReference type="SAM" id="MobiDB-lite"/>
    </source>
</evidence>
<feature type="signal peptide" evidence="3">
    <location>
        <begin position="1"/>
        <end position="21"/>
    </location>
</feature>
<name>A0A3M2LDF1_9NOCA</name>
<evidence type="ECO:0000313" key="4">
    <source>
        <dbReference type="EMBL" id="RMI35559.1"/>
    </source>
</evidence>
<dbReference type="InterPro" id="IPR019674">
    <property type="entry name" value="Lipoprotein_LpqN/LpqT-like"/>
</dbReference>
<dbReference type="RefSeq" id="WP_122186536.1">
    <property type="nucleotide sequence ID" value="NZ_RFFH01000001.1"/>
</dbReference>
<evidence type="ECO:0000256" key="1">
    <source>
        <dbReference type="ARBA" id="ARBA00022729"/>
    </source>
</evidence>
<dbReference type="PROSITE" id="PS51257">
    <property type="entry name" value="PROKAR_LIPOPROTEIN"/>
    <property type="match status" value="1"/>
</dbReference>
<feature type="region of interest" description="Disordered" evidence="2">
    <location>
        <begin position="45"/>
        <end position="71"/>
    </location>
</feature>
<comment type="caution">
    <text evidence="4">The sequence shown here is derived from an EMBL/GenBank/DDBJ whole genome shotgun (WGS) entry which is preliminary data.</text>
</comment>
<dbReference type="EMBL" id="RFFH01000001">
    <property type="protein sequence ID" value="RMI35559.1"/>
    <property type="molecule type" value="Genomic_DNA"/>
</dbReference>